<evidence type="ECO:0000256" key="10">
    <source>
        <dbReference type="PROSITE-ProRule" id="PRU00176"/>
    </source>
</evidence>
<comment type="similarity">
    <text evidence="1 11">Belongs to the RBM8A family.</text>
</comment>
<evidence type="ECO:0000256" key="9">
    <source>
        <dbReference type="ARBA" id="ARBA00077711"/>
    </source>
</evidence>
<dbReference type="FunFam" id="3.30.70.330:FF:000525">
    <property type="entry name" value="RNA-binding protein 8A"/>
    <property type="match status" value="1"/>
</dbReference>
<dbReference type="Pfam" id="PF00076">
    <property type="entry name" value="RRM_1"/>
    <property type="match status" value="1"/>
</dbReference>
<evidence type="ECO:0000256" key="12">
    <source>
        <dbReference type="SAM" id="MobiDB-lite"/>
    </source>
</evidence>
<evidence type="ECO:0000256" key="11">
    <source>
        <dbReference type="RuleBase" id="RU361239"/>
    </source>
</evidence>
<gene>
    <name evidence="14" type="ORF">QYM36_005816</name>
</gene>
<dbReference type="GO" id="GO:0006397">
    <property type="term" value="P:mRNA processing"/>
    <property type="evidence" value="ECO:0007669"/>
    <property type="project" value="UniProtKB-KW"/>
</dbReference>
<sequence>MADVELDYEKSEDFEVDEDGDQGIQKLKEKAKVKKGRGFVDSGKPDRDVGGFEAMETEGEGDEPGPQRSVEGWILFVTNVHEEAEEDTIYDKFGEYGEIKNLHLNLDRRTGYLKGYALVEYETYKEASAAIDALNGSTFLDQKILVNWAFVKGPKK</sequence>
<dbReference type="InterPro" id="IPR000504">
    <property type="entry name" value="RRM_dom"/>
</dbReference>
<dbReference type="PANTHER" id="PTHR45894">
    <property type="entry name" value="RNA-BINDING PROTEIN 8A"/>
    <property type="match status" value="1"/>
</dbReference>
<dbReference type="InterPro" id="IPR033744">
    <property type="entry name" value="RRM_RBM8"/>
</dbReference>
<keyword evidence="2 11" id="KW-0813">Transport</keyword>
<dbReference type="PRINTS" id="PR01738">
    <property type="entry name" value="RNABINDINGM8"/>
</dbReference>
<keyword evidence="3 11" id="KW-0963">Cytoplasm</keyword>
<evidence type="ECO:0000256" key="5">
    <source>
        <dbReference type="ARBA" id="ARBA00022845"/>
    </source>
</evidence>
<keyword evidence="8 11" id="KW-0539">Nucleus</keyword>
<keyword evidence="4 11" id="KW-0507">mRNA processing</keyword>
<evidence type="ECO:0000256" key="1">
    <source>
        <dbReference type="ARBA" id="ARBA00007987"/>
    </source>
</evidence>
<dbReference type="CDD" id="cd12324">
    <property type="entry name" value="RRM_RBM8"/>
    <property type="match status" value="1"/>
</dbReference>
<keyword evidence="5" id="KW-0810">Translation regulation</keyword>
<dbReference type="SMART" id="SM00360">
    <property type="entry name" value="RRM"/>
    <property type="match status" value="1"/>
</dbReference>
<dbReference type="InterPro" id="IPR035979">
    <property type="entry name" value="RBD_domain_sf"/>
</dbReference>
<organism evidence="14 15">
    <name type="scientific">Artemia franciscana</name>
    <name type="common">Brine shrimp</name>
    <name type="synonym">Artemia sanfranciscana</name>
    <dbReference type="NCBI Taxonomy" id="6661"/>
    <lineage>
        <taxon>Eukaryota</taxon>
        <taxon>Metazoa</taxon>
        <taxon>Ecdysozoa</taxon>
        <taxon>Arthropoda</taxon>
        <taxon>Crustacea</taxon>
        <taxon>Branchiopoda</taxon>
        <taxon>Anostraca</taxon>
        <taxon>Artemiidae</taxon>
        <taxon>Artemia</taxon>
    </lineage>
</organism>
<dbReference type="AlphaFoldDB" id="A0AA88L6C4"/>
<evidence type="ECO:0000259" key="13">
    <source>
        <dbReference type="PROSITE" id="PS50102"/>
    </source>
</evidence>
<dbReference type="GO" id="GO:0003729">
    <property type="term" value="F:mRNA binding"/>
    <property type="evidence" value="ECO:0007669"/>
    <property type="project" value="InterPro"/>
</dbReference>
<dbReference type="Proteomes" id="UP001187531">
    <property type="component" value="Unassembled WGS sequence"/>
</dbReference>
<accession>A0AA88L6C4</accession>
<keyword evidence="15" id="KW-1185">Reference proteome</keyword>
<feature type="region of interest" description="Disordered" evidence="12">
    <location>
        <begin position="37"/>
        <end position="68"/>
    </location>
</feature>
<feature type="domain" description="RRM" evidence="13">
    <location>
        <begin position="73"/>
        <end position="151"/>
    </location>
</feature>
<evidence type="ECO:0000256" key="6">
    <source>
        <dbReference type="ARBA" id="ARBA00022884"/>
    </source>
</evidence>
<dbReference type="PROSITE" id="PS50102">
    <property type="entry name" value="RRM"/>
    <property type="match status" value="1"/>
</dbReference>
<evidence type="ECO:0000256" key="7">
    <source>
        <dbReference type="ARBA" id="ARBA00023187"/>
    </source>
</evidence>
<dbReference type="Gene3D" id="3.30.70.330">
    <property type="match status" value="1"/>
</dbReference>
<dbReference type="InterPro" id="IPR008111">
    <property type="entry name" value="RNA-bd_8"/>
</dbReference>
<comment type="caution">
    <text evidence="14">The sequence shown here is derived from an EMBL/GenBank/DDBJ whole genome shotgun (WGS) entry which is preliminary data.</text>
</comment>
<dbReference type="EMBL" id="JAVRJZ010000009">
    <property type="protein sequence ID" value="KAK2718602.1"/>
    <property type="molecule type" value="Genomic_DNA"/>
</dbReference>
<evidence type="ECO:0000256" key="4">
    <source>
        <dbReference type="ARBA" id="ARBA00022664"/>
    </source>
</evidence>
<keyword evidence="6 10" id="KW-0694">RNA-binding</keyword>
<comment type="subunit">
    <text evidence="11">Heterodimer with MAGOH. Part of the mRNA splicing-dependent exon junction complex (EJC) complex; the core complex contains CASC3, EIF4A3, MAGOH and RBM8A.</text>
</comment>
<name>A0AA88L6C4_ARTSF</name>
<evidence type="ECO:0000313" key="14">
    <source>
        <dbReference type="EMBL" id="KAK2718602.1"/>
    </source>
</evidence>
<dbReference type="GO" id="GO:0051028">
    <property type="term" value="P:mRNA transport"/>
    <property type="evidence" value="ECO:0007669"/>
    <property type="project" value="UniProtKB-KW"/>
</dbReference>
<dbReference type="GO" id="GO:0008380">
    <property type="term" value="P:RNA splicing"/>
    <property type="evidence" value="ECO:0007669"/>
    <property type="project" value="UniProtKB-KW"/>
</dbReference>
<evidence type="ECO:0000256" key="3">
    <source>
        <dbReference type="ARBA" id="ARBA00022490"/>
    </source>
</evidence>
<keyword evidence="7 11" id="KW-0508">mRNA splicing</keyword>
<dbReference type="GO" id="GO:0005737">
    <property type="term" value="C:cytoplasm"/>
    <property type="evidence" value="ECO:0007669"/>
    <property type="project" value="UniProtKB-SubCell"/>
</dbReference>
<reference evidence="14" key="1">
    <citation type="submission" date="2023-07" db="EMBL/GenBank/DDBJ databases">
        <title>Chromosome-level genome assembly of Artemia franciscana.</title>
        <authorList>
            <person name="Jo E."/>
        </authorList>
    </citation>
    <scope>NUCLEOTIDE SEQUENCE</scope>
    <source>
        <tissue evidence="14">Whole body</tissue>
    </source>
</reference>
<dbReference type="InterPro" id="IPR012677">
    <property type="entry name" value="Nucleotide-bd_a/b_plait_sf"/>
</dbReference>
<evidence type="ECO:0000256" key="8">
    <source>
        <dbReference type="ARBA" id="ARBA00023242"/>
    </source>
</evidence>
<keyword evidence="11" id="KW-0509">mRNA transport</keyword>
<protein>
    <recommendedName>
        <fullName evidence="9 11">RNA-binding protein 8A</fullName>
    </recommendedName>
</protein>
<comment type="subcellular location">
    <subcellularLocation>
        <location evidence="11">Nucleus</location>
    </subcellularLocation>
    <subcellularLocation>
        <location evidence="11">Nucleus speckle</location>
    </subcellularLocation>
    <subcellularLocation>
        <location evidence="11">Cytoplasm</location>
    </subcellularLocation>
</comment>
<dbReference type="SUPFAM" id="SSF54928">
    <property type="entry name" value="RNA-binding domain, RBD"/>
    <property type="match status" value="1"/>
</dbReference>
<dbReference type="GO" id="GO:0006417">
    <property type="term" value="P:regulation of translation"/>
    <property type="evidence" value="ECO:0007669"/>
    <property type="project" value="UniProtKB-KW"/>
</dbReference>
<proteinExistence type="inferred from homology"/>
<evidence type="ECO:0000313" key="15">
    <source>
        <dbReference type="Proteomes" id="UP001187531"/>
    </source>
</evidence>
<evidence type="ECO:0000256" key="2">
    <source>
        <dbReference type="ARBA" id="ARBA00022448"/>
    </source>
</evidence>
<dbReference type="GO" id="GO:0016607">
    <property type="term" value="C:nuclear speck"/>
    <property type="evidence" value="ECO:0007669"/>
    <property type="project" value="UniProtKB-SubCell"/>
</dbReference>
<feature type="region of interest" description="Disordered" evidence="12">
    <location>
        <begin position="1"/>
        <end position="21"/>
    </location>
</feature>
<comment type="function">
    <text evidence="11">Core component of the splicing-dependent multiprotein exon junction complex (EJC) deposited at splice junctions on mRNAs.</text>
</comment>